<dbReference type="Proteomes" id="UP000653305">
    <property type="component" value="Unassembled WGS sequence"/>
</dbReference>
<accession>A0A830CGQ5</accession>
<reference evidence="2" key="1">
    <citation type="submission" date="2020-07" db="EMBL/GenBank/DDBJ databases">
        <title>Ethylene signaling mediates host invasion by parasitic plants.</title>
        <authorList>
            <person name="Yoshida S."/>
        </authorList>
    </citation>
    <scope>NUCLEOTIDE SEQUENCE</scope>
    <source>
        <strain evidence="2">Okayama</strain>
    </source>
</reference>
<name>A0A830CGQ5_9LAMI</name>
<evidence type="ECO:0000256" key="1">
    <source>
        <dbReference type="SAM" id="MobiDB-lite"/>
    </source>
</evidence>
<dbReference type="AlphaFoldDB" id="A0A830CGQ5"/>
<dbReference type="EMBL" id="BMAC01000491">
    <property type="protein sequence ID" value="GFP97462.1"/>
    <property type="molecule type" value="Genomic_DNA"/>
</dbReference>
<keyword evidence="3" id="KW-1185">Reference proteome</keyword>
<proteinExistence type="predicted"/>
<gene>
    <name evidence="2" type="ORF">PHJA_001890300</name>
</gene>
<dbReference type="PANTHER" id="PTHR35307">
    <property type="entry name" value="PROTEIN, PUTATIVE-RELATED"/>
    <property type="match status" value="1"/>
</dbReference>
<feature type="region of interest" description="Disordered" evidence="1">
    <location>
        <begin position="250"/>
        <end position="272"/>
    </location>
</feature>
<protein>
    <submittedName>
        <fullName evidence="2">Uncharacterized protein</fullName>
    </submittedName>
</protein>
<evidence type="ECO:0000313" key="2">
    <source>
        <dbReference type="EMBL" id="GFP97462.1"/>
    </source>
</evidence>
<evidence type="ECO:0000313" key="3">
    <source>
        <dbReference type="Proteomes" id="UP000653305"/>
    </source>
</evidence>
<comment type="caution">
    <text evidence="2">The sequence shown here is derived from an EMBL/GenBank/DDBJ whole genome shotgun (WGS) entry which is preliminary data.</text>
</comment>
<dbReference type="PANTHER" id="PTHR35307:SF3">
    <property type="entry name" value="DUF4220 DOMAIN-CONTAINING PROTEIN"/>
    <property type="match status" value="1"/>
</dbReference>
<sequence>MTSDYVLKLEGEAELPKRTLKNICSELDRLIIKGKKKQSKNVIELLQKSVNFNGVREFDSSEIQSLSSQEPPNCWSLPVVTLTSIAISLPNITDLNSKQLLIAVSDGLYFASLIEKRLDRNGELASIRNAADVAWVGVELYREWQGKDLQGVGRTHKETLQNFSDIAEKTVKIFTTGANNFIVQDPLNWPAKVIAANSMYRITQTILLAYDDDHPLTDEMFERLSVMISDILAVCLTNLARVIKLKSQQCHQREGKKHPPSSSSFRRERKDY</sequence>
<organism evidence="2 3">
    <name type="scientific">Phtheirospermum japonicum</name>
    <dbReference type="NCBI Taxonomy" id="374723"/>
    <lineage>
        <taxon>Eukaryota</taxon>
        <taxon>Viridiplantae</taxon>
        <taxon>Streptophyta</taxon>
        <taxon>Embryophyta</taxon>
        <taxon>Tracheophyta</taxon>
        <taxon>Spermatophyta</taxon>
        <taxon>Magnoliopsida</taxon>
        <taxon>eudicotyledons</taxon>
        <taxon>Gunneridae</taxon>
        <taxon>Pentapetalae</taxon>
        <taxon>asterids</taxon>
        <taxon>lamiids</taxon>
        <taxon>Lamiales</taxon>
        <taxon>Orobanchaceae</taxon>
        <taxon>Orobanchaceae incertae sedis</taxon>
        <taxon>Phtheirospermum</taxon>
    </lineage>
</organism>
<dbReference type="OrthoDB" id="1915303at2759"/>